<dbReference type="Gene3D" id="2.70.50.70">
    <property type="match status" value="1"/>
</dbReference>
<dbReference type="PANTHER" id="PTHR33353:SF10">
    <property type="entry name" value="ENDO-BETA-1,4-GLUCANASE D"/>
    <property type="match status" value="1"/>
</dbReference>
<comment type="similarity">
    <text evidence="13">Belongs to the polysaccharide monooxygenase AA9 family.</text>
</comment>
<evidence type="ECO:0000256" key="3">
    <source>
        <dbReference type="ARBA" id="ARBA00022525"/>
    </source>
</evidence>
<evidence type="ECO:0000259" key="17">
    <source>
        <dbReference type="Pfam" id="PF03443"/>
    </source>
</evidence>
<comment type="subcellular location">
    <subcellularLocation>
        <location evidence="2">Secreted</location>
    </subcellularLocation>
</comment>
<protein>
    <recommendedName>
        <fullName evidence="15">lytic cellulose monooxygenase (C4-dehydrogenating)</fullName>
        <ecNumber evidence="15">1.14.99.56</ecNumber>
    </recommendedName>
</protein>
<feature type="chain" id="PRO_5045280562" description="lytic cellulose monooxygenase (C4-dehydrogenating)" evidence="16">
    <location>
        <begin position="19"/>
        <end position="238"/>
    </location>
</feature>
<reference evidence="19" key="1">
    <citation type="submission" date="2024-06" db="EMBL/GenBank/DDBJ databases">
        <title>Multi-omics analyses provide insights into the biosynthesis of the anticancer antibiotic pleurotin in Hohenbuehelia grisea.</title>
        <authorList>
            <person name="Weaver J.A."/>
            <person name="Alberti F."/>
        </authorList>
    </citation>
    <scope>NUCLEOTIDE SEQUENCE [LARGE SCALE GENOMIC DNA]</scope>
    <source>
        <strain evidence="19">T-177</strain>
    </source>
</reference>
<accession>A0ABR3JXD7</accession>
<feature type="signal peptide" evidence="16">
    <location>
        <begin position="1"/>
        <end position="18"/>
    </location>
</feature>
<gene>
    <name evidence="18" type="ORF">HGRIS_005622</name>
</gene>
<evidence type="ECO:0000256" key="7">
    <source>
        <dbReference type="ARBA" id="ARBA00023002"/>
    </source>
</evidence>
<keyword evidence="7" id="KW-0560">Oxidoreductase</keyword>
<evidence type="ECO:0000256" key="15">
    <source>
        <dbReference type="ARBA" id="ARBA00047174"/>
    </source>
</evidence>
<sequence>MRGALFTALAAAAQLVAGHYIIPTLIANGTRSAEWAVVRTTANHWSNGPVTSVTDPALRCYELDPSGGPGQTGVATVVAGTTVGFAVGTGQTWSHPGYFSAYLTPASPAANSPSAGSGQTWFKIWELSPTWTASGGYVFASQNTQSVSFNLPKSLKNGQYLLRIEHIALHSASSFGGAQFYISCAQINVVGGGNSLPTSNLVSIPGLYNGREPGIMLNIYYDPSATGYKPPGPPVWTG</sequence>
<keyword evidence="11" id="KW-0119">Carbohydrate metabolism</keyword>
<dbReference type="Pfam" id="PF03443">
    <property type="entry name" value="AA9"/>
    <property type="match status" value="1"/>
</dbReference>
<dbReference type="InterPro" id="IPR049892">
    <property type="entry name" value="AA9"/>
</dbReference>
<evidence type="ECO:0000256" key="13">
    <source>
        <dbReference type="ARBA" id="ARBA00044502"/>
    </source>
</evidence>
<feature type="domain" description="Auxiliary Activity family 9 catalytic" evidence="17">
    <location>
        <begin position="19"/>
        <end position="228"/>
    </location>
</feature>
<evidence type="ECO:0000256" key="10">
    <source>
        <dbReference type="ARBA" id="ARBA00023157"/>
    </source>
</evidence>
<keyword evidence="9" id="KW-0503">Monooxygenase</keyword>
<comment type="catalytic activity">
    <reaction evidence="14">
        <text>[(1-&gt;4)-beta-D-glucosyl]n+m + reduced acceptor + O2 = 4-dehydro-beta-D-glucosyl-[(1-&gt;4)-beta-D-glucosyl]n-1 + [(1-&gt;4)-beta-D-glucosyl]m + acceptor + H2O.</text>
        <dbReference type="EC" id="1.14.99.56"/>
    </reaction>
</comment>
<comment type="cofactor">
    <cofactor evidence="1">
        <name>Cu(2+)</name>
        <dbReference type="ChEBI" id="CHEBI:29036"/>
    </cofactor>
</comment>
<dbReference type="InterPro" id="IPR005103">
    <property type="entry name" value="AA9_LPMO"/>
</dbReference>
<evidence type="ECO:0000256" key="5">
    <source>
        <dbReference type="ARBA" id="ARBA00022729"/>
    </source>
</evidence>
<keyword evidence="10" id="KW-1015">Disulfide bond</keyword>
<evidence type="ECO:0000313" key="19">
    <source>
        <dbReference type="Proteomes" id="UP001556367"/>
    </source>
</evidence>
<evidence type="ECO:0000256" key="16">
    <source>
        <dbReference type="SAM" id="SignalP"/>
    </source>
</evidence>
<dbReference type="Proteomes" id="UP001556367">
    <property type="component" value="Unassembled WGS sequence"/>
</dbReference>
<evidence type="ECO:0000256" key="11">
    <source>
        <dbReference type="ARBA" id="ARBA00023277"/>
    </source>
</evidence>
<evidence type="ECO:0000256" key="14">
    <source>
        <dbReference type="ARBA" id="ARBA00045077"/>
    </source>
</evidence>
<comment type="caution">
    <text evidence="18">The sequence shown here is derived from an EMBL/GenBank/DDBJ whole genome shotgun (WGS) entry which is preliminary data.</text>
</comment>
<name>A0ABR3JXD7_9AGAR</name>
<evidence type="ECO:0000256" key="6">
    <source>
        <dbReference type="ARBA" id="ARBA00023001"/>
    </source>
</evidence>
<proteinExistence type="inferred from homology"/>
<evidence type="ECO:0000256" key="4">
    <source>
        <dbReference type="ARBA" id="ARBA00022723"/>
    </source>
</evidence>
<dbReference type="EC" id="1.14.99.56" evidence="15"/>
<evidence type="ECO:0000256" key="2">
    <source>
        <dbReference type="ARBA" id="ARBA00004613"/>
    </source>
</evidence>
<dbReference type="CDD" id="cd21175">
    <property type="entry name" value="LPMO_AA9"/>
    <property type="match status" value="1"/>
</dbReference>
<evidence type="ECO:0000256" key="8">
    <source>
        <dbReference type="ARBA" id="ARBA00023008"/>
    </source>
</evidence>
<organism evidence="18 19">
    <name type="scientific">Hohenbuehelia grisea</name>
    <dbReference type="NCBI Taxonomy" id="104357"/>
    <lineage>
        <taxon>Eukaryota</taxon>
        <taxon>Fungi</taxon>
        <taxon>Dikarya</taxon>
        <taxon>Basidiomycota</taxon>
        <taxon>Agaricomycotina</taxon>
        <taxon>Agaricomycetes</taxon>
        <taxon>Agaricomycetidae</taxon>
        <taxon>Agaricales</taxon>
        <taxon>Pleurotineae</taxon>
        <taxon>Pleurotaceae</taxon>
        <taxon>Hohenbuehelia</taxon>
    </lineage>
</organism>
<keyword evidence="8" id="KW-0186">Copper</keyword>
<dbReference type="EMBL" id="JASNQZ010000001">
    <property type="protein sequence ID" value="KAL0960588.1"/>
    <property type="molecule type" value="Genomic_DNA"/>
</dbReference>
<keyword evidence="3" id="KW-0964">Secreted</keyword>
<keyword evidence="5 16" id="KW-0732">Signal</keyword>
<keyword evidence="19" id="KW-1185">Reference proteome</keyword>
<keyword evidence="12" id="KW-0624">Polysaccharide degradation</keyword>
<keyword evidence="4" id="KW-0479">Metal-binding</keyword>
<evidence type="ECO:0000256" key="12">
    <source>
        <dbReference type="ARBA" id="ARBA00023326"/>
    </source>
</evidence>
<dbReference type="PANTHER" id="PTHR33353">
    <property type="entry name" value="PUTATIVE (AFU_ORTHOLOGUE AFUA_1G12560)-RELATED"/>
    <property type="match status" value="1"/>
</dbReference>
<evidence type="ECO:0000313" key="18">
    <source>
        <dbReference type="EMBL" id="KAL0960588.1"/>
    </source>
</evidence>
<evidence type="ECO:0000256" key="9">
    <source>
        <dbReference type="ARBA" id="ARBA00023033"/>
    </source>
</evidence>
<evidence type="ECO:0000256" key="1">
    <source>
        <dbReference type="ARBA" id="ARBA00001973"/>
    </source>
</evidence>
<keyword evidence="6" id="KW-0136">Cellulose degradation</keyword>